<protein>
    <recommendedName>
        <fullName evidence="3">beta-galactosidase</fullName>
        <ecNumber evidence="3">3.2.1.23</ecNumber>
    </recommendedName>
</protein>
<feature type="chain" id="PRO_5036827793" description="beta-galactosidase" evidence="6">
    <location>
        <begin position="24"/>
        <end position="174"/>
    </location>
</feature>
<dbReference type="Proteomes" id="UP000597989">
    <property type="component" value="Unassembled WGS sequence"/>
</dbReference>
<feature type="signal peptide" evidence="6">
    <location>
        <begin position="1"/>
        <end position="23"/>
    </location>
</feature>
<comment type="caution">
    <text evidence="9">The sequence shown here is derived from an EMBL/GenBank/DDBJ whole genome shotgun (WGS) entry which is preliminary data.</text>
</comment>
<evidence type="ECO:0000313" key="10">
    <source>
        <dbReference type="Proteomes" id="UP000597989"/>
    </source>
</evidence>
<evidence type="ECO:0000256" key="5">
    <source>
        <dbReference type="ARBA" id="ARBA00023295"/>
    </source>
</evidence>
<dbReference type="EMBL" id="BMMT01000021">
    <property type="protein sequence ID" value="GGJ03628.1"/>
    <property type="molecule type" value="Genomic_DNA"/>
</dbReference>
<dbReference type="GO" id="GO:0004565">
    <property type="term" value="F:beta-galactosidase activity"/>
    <property type="evidence" value="ECO:0007669"/>
    <property type="project" value="UniProtKB-EC"/>
</dbReference>
<dbReference type="EC" id="3.2.1.23" evidence="3"/>
<evidence type="ECO:0000313" key="11">
    <source>
        <dbReference type="Proteomes" id="UP001500220"/>
    </source>
</evidence>
<evidence type="ECO:0000256" key="1">
    <source>
        <dbReference type="ARBA" id="ARBA00001412"/>
    </source>
</evidence>
<feature type="domain" description="Glycosyl hydrolases family 2 sugar binding" evidence="7">
    <location>
        <begin position="78"/>
        <end position="165"/>
    </location>
</feature>
<dbReference type="InterPro" id="IPR006104">
    <property type="entry name" value="Glyco_hydro_2_N"/>
</dbReference>
<proteinExistence type="inferred from homology"/>
<dbReference type="PANTHER" id="PTHR46323:SF2">
    <property type="entry name" value="BETA-GALACTOSIDASE"/>
    <property type="match status" value="1"/>
</dbReference>
<dbReference type="InterPro" id="IPR008979">
    <property type="entry name" value="Galactose-bd-like_sf"/>
</dbReference>
<evidence type="ECO:0000259" key="7">
    <source>
        <dbReference type="Pfam" id="PF02837"/>
    </source>
</evidence>
<reference evidence="8 11" key="2">
    <citation type="journal article" date="2019" name="Int. J. Syst. Evol. Microbiol.">
        <title>The Global Catalogue of Microorganisms (GCM) 10K type strain sequencing project: providing services to taxonomists for standard genome sequencing and annotation.</title>
        <authorList>
            <consortium name="The Broad Institute Genomics Platform"/>
            <consortium name="The Broad Institute Genome Sequencing Center for Infectious Disease"/>
            <person name="Wu L."/>
            <person name="Ma J."/>
        </authorList>
    </citation>
    <scope>NUCLEOTIDE SEQUENCE [LARGE SCALE GENOMIC DNA]</scope>
    <source>
        <strain evidence="8 11">JCM 10664</strain>
    </source>
</reference>
<dbReference type="AlphaFoldDB" id="A0A917K781"/>
<keyword evidence="4" id="KW-0378">Hydrolase</keyword>
<dbReference type="PANTHER" id="PTHR46323">
    <property type="entry name" value="BETA-GALACTOSIDASE"/>
    <property type="match status" value="1"/>
</dbReference>
<evidence type="ECO:0000313" key="8">
    <source>
        <dbReference type="EMBL" id="GAA0504538.1"/>
    </source>
</evidence>
<evidence type="ECO:0000256" key="6">
    <source>
        <dbReference type="SAM" id="SignalP"/>
    </source>
</evidence>
<keyword evidence="5" id="KW-0326">Glycosidase</keyword>
<reference evidence="9 10" key="1">
    <citation type="journal article" date="2014" name="Int. J. Syst. Evol. Microbiol.">
        <title>Complete genome sequence of Corynebacterium casei LMG S-19264T (=DSM 44701T), isolated from a smear-ripened cheese.</title>
        <authorList>
            <consortium name="US DOE Joint Genome Institute (JGI-PGF)"/>
            <person name="Walter F."/>
            <person name="Albersmeier A."/>
            <person name="Kalinowski J."/>
            <person name="Ruckert C."/>
        </authorList>
    </citation>
    <scope>NUCLEOTIDE SEQUENCE [LARGE SCALE GENOMIC DNA]</scope>
    <source>
        <strain evidence="9 10">CGMCC 4.7206</strain>
    </source>
</reference>
<dbReference type="Pfam" id="PF02837">
    <property type="entry name" value="Glyco_hydro_2_N"/>
    <property type="match status" value="1"/>
</dbReference>
<organism evidence="9 10">
    <name type="scientific">Saccharopolyspora thermophila</name>
    <dbReference type="NCBI Taxonomy" id="89367"/>
    <lineage>
        <taxon>Bacteria</taxon>
        <taxon>Bacillati</taxon>
        <taxon>Actinomycetota</taxon>
        <taxon>Actinomycetes</taxon>
        <taxon>Pseudonocardiales</taxon>
        <taxon>Pseudonocardiaceae</taxon>
        <taxon>Saccharopolyspora</taxon>
    </lineage>
</organism>
<dbReference type="EMBL" id="BAAAHC010000001">
    <property type="protein sequence ID" value="GAA0504538.1"/>
    <property type="molecule type" value="Genomic_DNA"/>
</dbReference>
<evidence type="ECO:0000256" key="4">
    <source>
        <dbReference type="ARBA" id="ARBA00022801"/>
    </source>
</evidence>
<dbReference type="SUPFAM" id="SSF49785">
    <property type="entry name" value="Galactose-binding domain-like"/>
    <property type="match status" value="1"/>
</dbReference>
<comment type="catalytic activity">
    <reaction evidence="1">
        <text>Hydrolysis of terminal non-reducing beta-D-galactose residues in beta-D-galactosides.</text>
        <dbReference type="EC" id="3.2.1.23"/>
    </reaction>
</comment>
<dbReference type="GO" id="GO:0005990">
    <property type="term" value="P:lactose catabolic process"/>
    <property type="evidence" value="ECO:0007669"/>
    <property type="project" value="TreeGrafter"/>
</dbReference>
<dbReference type="Proteomes" id="UP001500220">
    <property type="component" value="Unassembled WGS sequence"/>
</dbReference>
<reference evidence="9" key="3">
    <citation type="submission" date="2020-09" db="EMBL/GenBank/DDBJ databases">
        <authorList>
            <person name="Sun Q."/>
            <person name="Zhou Y."/>
        </authorList>
    </citation>
    <scope>NUCLEOTIDE SEQUENCE</scope>
    <source>
        <strain evidence="9">CGMCC 4.7206</strain>
    </source>
</reference>
<evidence type="ECO:0000256" key="3">
    <source>
        <dbReference type="ARBA" id="ARBA00012756"/>
    </source>
</evidence>
<evidence type="ECO:0000313" key="9">
    <source>
        <dbReference type="EMBL" id="GGJ03628.1"/>
    </source>
</evidence>
<accession>A0A917K781</accession>
<keyword evidence="11" id="KW-1185">Reference proteome</keyword>
<dbReference type="GO" id="GO:0009341">
    <property type="term" value="C:beta-galactosidase complex"/>
    <property type="evidence" value="ECO:0007669"/>
    <property type="project" value="TreeGrafter"/>
</dbReference>
<reference evidence="8" key="4">
    <citation type="submission" date="2023-12" db="EMBL/GenBank/DDBJ databases">
        <authorList>
            <person name="Sun Q."/>
            <person name="Inoue M."/>
        </authorList>
    </citation>
    <scope>NUCLEOTIDE SEQUENCE</scope>
    <source>
        <strain evidence="8">JCM 10664</strain>
    </source>
</reference>
<dbReference type="InterPro" id="IPR050347">
    <property type="entry name" value="Bact_Beta-galactosidase"/>
</dbReference>
<evidence type="ECO:0000256" key="2">
    <source>
        <dbReference type="ARBA" id="ARBA00007401"/>
    </source>
</evidence>
<dbReference type="Gene3D" id="2.60.120.260">
    <property type="entry name" value="Galactose-binding domain-like"/>
    <property type="match status" value="1"/>
</dbReference>
<comment type="similarity">
    <text evidence="2">Belongs to the glycosyl hydrolase 2 family.</text>
</comment>
<name>A0A917K781_9PSEU</name>
<gene>
    <name evidence="8" type="ORF">GCM10009545_02970</name>
    <name evidence="9" type="ORF">GCM10011581_45850</name>
</gene>
<sequence>MLRLGALVAVLSALLAMTGIAGAAQPPDPGIPGGDVHAYLENPQMMAEGQEEPHAHLRPYADVDSAVRGEERTPYTMSLDGEWRIAMAERPEEVPAGFPAKGYDTSSWRTVSVPHTWQTDGLDHPVLRNIATEIQPDDPPRVPRDVNPTAAYARDFDLPVDWIARAPRSCASKA</sequence>
<keyword evidence="6" id="KW-0732">Signal</keyword>